<evidence type="ECO:0000313" key="2">
    <source>
        <dbReference type="Proteomes" id="UP001152795"/>
    </source>
</evidence>
<reference evidence="1" key="1">
    <citation type="submission" date="2020-04" db="EMBL/GenBank/DDBJ databases">
        <authorList>
            <person name="Alioto T."/>
            <person name="Alioto T."/>
            <person name="Gomez Garrido J."/>
        </authorList>
    </citation>
    <scope>NUCLEOTIDE SEQUENCE</scope>
    <source>
        <strain evidence="1">A484AB</strain>
    </source>
</reference>
<name>A0A6S7FSL9_PARCT</name>
<dbReference type="EMBL" id="CACRXK020000162">
    <property type="protein sequence ID" value="CAB3979039.1"/>
    <property type="molecule type" value="Genomic_DNA"/>
</dbReference>
<accession>A0A6S7FSL9</accession>
<dbReference type="OrthoDB" id="10070551at2759"/>
<dbReference type="AlphaFoldDB" id="A0A6S7FSL9"/>
<dbReference type="Proteomes" id="UP001152795">
    <property type="component" value="Unassembled WGS sequence"/>
</dbReference>
<sequence>MASQNRASGPSSFPVNGKEQQHTDLFQNLEKLIASAVSICRLDGSVQCQIGGLITVIEELQRLLRHSFAEIKRLEGDFHDHKQAFARLEMERNQEYNEYQEYQDNQRDMLTMFERNLNDQKHTFNNGITNLHYNINEVQSNVETLKQ</sequence>
<organism evidence="1 2">
    <name type="scientific">Paramuricea clavata</name>
    <name type="common">Red gorgonian</name>
    <name type="synonym">Violescent sea-whip</name>
    <dbReference type="NCBI Taxonomy" id="317549"/>
    <lineage>
        <taxon>Eukaryota</taxon>
        <taxon>Metazoa</taxon>
        <taxon>Cnidaria</taxon>
        <taxon>Anthozoa</taxon>
        <taxon>Octocorallia</taxon>
        <taxon>Malacalcyonacea</taxon>
        <taxon>Plexauridae</taxon>
        <taxon>Paramuricea</taxon>
    </lineage>
</organism>
<comment type="caution">
    <text evidence="1">The sequence shown here is derived from an EMBL/GenBank/DDBJ whole genome shotgun (WGS) entry which is preliminary data.</text>
</comment>
<proteinExistence type="predicted"/>
<evidence type="ECO:0000313" key="1">
    <source>
        <dbReference type="EMBL" id="CAB3979039.1"/>
    </source>
</evidence>
<gene>
    <name evidence="1" type="ORF">PACLA_8A003299</name>
</gene>
<keyword evidence="2" id="KW-1185">Reference proteome</keyword>
<protein>
    <submittedName>
        <fullName evidence="1">Uncharacterized protein</fullName>
    </submittedName>
</protein>